<name>A0A1U7LPG0_NEOID</name>
<dbReference type="Pfam" id="PF00004">
    <property type="entry name" value="AAA"/>
    <property type="match status" value="2"/>
</dbReference>
<evidence type="ECO:0000256" key="6">
    <source>
        <dbReference type="ARBA" id="ARBA00022737"/>
    </source>
</evidence>
<evidence type="ECO:0000256" key="15">
    <source>
        <dbReference type="ARBA" id="ARBA00046271"/>
    </source>
</evidence>
<keyword evidence="22" id="KW-1185">Reference proteome</keyword>
<keyword evidence="4" id="KW-0963">Cytoplasm</keyword>
<dbReference type="Proteomes" id="UP000186594">
    <property type="component" value="Unassembled WGS sequence"/>
</dbReference>
<dbReference type="GO" id="GO:0005829">
    <property type="term" value="C:cytosol"/>
    <property type="evidence" value="ECO:0007669"/>
    <property type="project" value="UniProtKB-SubCell"/>
</dbReference>
<evidence type="ECO:0000259" key="20">
    <source>
        <dbReference type="SMART" id="SM00382"/>
    </source>
</evidence>
<protein>
    <recommendedName>
        <fullName evidence="14">Peroxisomal ATPase PEX1</fullName>
    </recommendedName>
    <alternativeName>
        <fullName evidence="13">Peroxin-1</fullName>
    </alternativeName>
</protein>
<comment type="subcellular location">
    <subcellularLocation>
        <location evidence="1">Cytoplasm</location>
        <location evidence="1">Cytosol</location>
    </subcellularLocation>
    <subcellularLocation>
        <location evidence="15">Peroxisome membrane</location>
    </subcellularLocation>
</comment>
<dbReference type="InterPro" id="IPR003959">
    <property type="entry name" value="ATPase_AAA_core"/>
</dbReference>
<sequence>MAPSSFLVSLVSLKSCLVNLPASLSAALLTSSALPQNIAVELVHSRKQVYAGWTGMVSKSEDTIEIDASFAKEVQVDLHPSPAVAHIVHVEPLTSDDWEIMELHASFLELNLISQVRVISYEHPFTVYLSSSSTISLRLKSFEPSAQTRFVRLSPDAEVIVAPKVRADRVDHKSMGTIKRDNRDRNNVMTLRTVMRKSEERLDIFLDKASCQLGKWAEIAISKTAFDDNKSIAQGTLSAATIVVAVNDWEDVPNGHVGISSTVSKCLSIQGSVGELLRIYPAPMQLKSSTIVIRPFSSMTSIKINSEKLNSSVLKDSLVQLSIIPGPITHNLRIPACPGLADGGLLQLAKEGWIHATETTTFEMGQDIAGELMSLSYTPKRVLGLEPMLEKSSKIIRYDAGILVVGTHGSGKSTFISSLRTKLEDYLIYSQVCDASSLSTERVPTVIGAFSRWFNLAAFHNPSVLILDDLDVLLTAENEHSDSSRTRQLSELFLSVAYSHRIPIVVTTKSKDSLNKIITQSHLFREIITLSAPEKILREEYFGQCVSETIVRKTERFGWGDLERIKERAETENTVRSESIERKFPVTDVDYLKALVGYTPVNLRGVKLQKTDVEWRDIGGLKATKQILLETLLMPTKYAPIFNSCPLRLRSGLLLYGYPGCGKTLLASAIARESGLNWIGVKGPEILNKYIGASEGSVRDLFARAQAARPCVLFFDEFDSIAPKRGHDSTGVTDRVVNQMLTQMDGAEGLEGVWVLAATRYFPDWMRIKFDSRPDLIDSALLRPGRLDKSLFCDMPNFHDRLDILRVLITKLNLGNDVDLTSLADKTTGYTGADLQALLYNAHLEAVHDILENTDTYDVKIAKEEIRFEVYNGSQDKTGVSSMAEKSAILSTLQNILNEPQKESPEQSKVEVVILERHVLKSLEITRPSISRQEQNRLRMTYQEFVSGRSGEMPNGMASQEIGGRATLM</sequence>
<evidence type="ECO:0000313" key="21">
    <source>
        <dbReference type="EMBL" id="OLL24560.1"/>
    </source>
</evidence>
<dbReference type="PANTHER" id="PTHR23077:SF12">
    <property type="entry name" value="PEROXISOMAL ATPASE PEX1"/>
    <property type="match status" value="1"/>
</dbReference>
<keyword evidence="9" id="KW-0067">ATP-binding</keyword>
<organism evidence="21 22">
    <name type="scientific">Neolecta irregularis (strain DAH-3)</name>
    <dbReference type="NCBI Taxonomy" id="1198029"/>
    <lineage>
        <taxon>Eukaryota</taxon>
        <taxon>Fungi</taxon>
        <taxon>Dikarya</taxon>
        <taxon>Ascomycota</taxon>
        <taxon>Taphrinomycotina</taxon>
        <taxon>Neolectales</taxon>
        <taxon>Neolectaceae</taxon>
        <taxon>Neolecta</taxon>
    </lineage>
</organism>
<feature type="signal peptide" evidence="19">
    <location>
        <begin position="1"/>
        <end position="26"/>
    </location>
</feature>
<dbReference type="Gene3D" id="2.40.40.20">
    <property type="match status" value="1"/>
</dbReference>
<dbReference type="FunFam" id="3.40.50.300:FF:000149">
    <property type="entry name" value="Nuclear valosin-containing protein-like"/>
    <property type="match status" value="1"/>
</dbReference>
<dbReference type="GO" id="GO:0016887">
    <property type="term" value="F:ATP hydrolysis activity"/>
    <property type="evidence" value="ECO:0007669"/>
    <property type="project" value="EnsemblFungi"/>
</dbReference>
<dbReference type="AlphaFoldDB" id="A0A1U7LPG0"/>
<dbReference type="GO" id="GO:0005778">
    <property type="term" value="C:peroxisomal membrane"/>
    <property type="evidence" value="ECO:0007669"/>
    <property type="project" value="UniProtKB-SubCell"/>
</dbReference>
<dbReference type="Gene3D" id="3.40.50.300">
    <property type="entry name" value="P-loop containing nucleotide triphosphate hydrolases"/>
    <property type="match status" value="2"/>
</dbReference>
<keyword evidence="6" id="KW-0677">Repeat</keyword>
<evidence type="ECO:0000256" key="1">
    <source>
        <dbReference type="ARBA" id="ARBA00004514"/>
    </source>
</evidence>
<evidence type="ECO:0000256" key="9">
    <source>
        <dbReference type="ARBA" id="ARBA00022840"/>
    </source>
</evidence>
<dbReference type="InterPro" id="IPR009010">
    <property type="entry name" value="Asp_de-COase-like_dom_sf"/>
</dbReference>
<dbReference type="SUPFAM" id="SSF52540">
    <property type="entry name" value="P-loop containing nucleoside triphosphate hydrolases"/>
    <property type="match status" value="2"/>
</dbReference>
<evidence type="ECO:0000256" key="10">
    <source>
        <dbReference type="ARBA" id="ARBA00022927"/>
    </source>
</evidence>
<evidence type="ECO:0000256" key="7">
    <source>
        <dbReference type="ARBA" id="ARBA00022741"/>
    </source>
</evidence>
<evidence type="ECO:0000256" key="17">
    <source>
        <dbReference type="ARBA" id="ARBA00064205"/>
    </source>
</evidence>
<dbReference type="GO" id="GO:0016562">
    <property type="term" value="P:protein import into peroxisome matrix, receptor recycling"/>
    <property type="evidence" value="ECO:0007669"/>
    <property type="project" value="EnsemblFungi"/>
</dbReference>
<keyword evidence="7" id="KW-0547">Nucleotide-binding</keyword>
<evidence type="ECO:0000256" key="3">
    <source>
        <dbReference type="ARBA" id="ARBA00022448"/>
    </source>
</evidence>
<keyword evidence="5" id="KW-0962">Peroxisome biogenesis</keyword>
<dbReference type="STRING" id="1198029.A0A1U7LPG0"/>
<evidence type="ECO:0000256" key="19">
    <source>
        <dbReference type="SAM" id="SignalP"/>
    </source>
</evidence>
<keyword evidence="3" id="KW-0813">Transport</keyword>
<dbReference type="Gene3D" id="1.10.8.60">
    <property type="match status" value="1"/>
</dbReference>
<dbReference type="InterPro" id="IPR015342">
    <property type="entry name" value="PEX1-N_C-lobe"/>
</dbReference>
<dbReference type="InterPro" id="IPR003593">
    <property type="entry name" value="AAA+_ATPase"/>
</dbReference>
<evidence type="ECO:0000256" key="2">
    <source>
        <dbReference type="ARBA" id="ARBA00006914"/>
    </source>
</evidence>
<dbReference type="OMA" id="LSASWCA"/>
<feature type="domain" description="AAA+ ATPase" evidence="20">
    <location>
        <begin position="398"/>
        <end position="534"/>
    </location>
</feature>
<feature type="domain" description="AAA+ ATPase" evidence="20">
    <location>
        <begin position="649"/>
        <end position="796"/>
    </location>
</feature>
<dbReference type="GO" id="GO:0140318">
    <property type="term" value="F:protein transporter activity"/>
    <property type="evidence" value="ECO:0007669"/>
    <property type="project" value="EnsemblFungi"/>
</dbReference>
<evidence type="ECO:0000256" key="13">
    <source>
        <dbReference type="ARBA" id="ARBA00032509"/>
    </source>
</evidence>
<keyword evidence="19" id="KW-0732">Signal</keyword>
<proteinExistence type="inferred from homology"/>
<dbReference type="InterPro" id="IPR050168">
    <property type="entry name" value="AAA_ATPase_domain"/>
</dbReference>
<dbReference type="InterPro" id="IPR027417">
    <property type="entry name" value="P-loop_NTPase"/>
</dbReference>
<keyword evidence="10" id="KW-0653">Protein transport</keyword>
<evidence type="ECO:0000256" key="4">
    <source>
        <dbReference type="ARBA" id="ARBA00022490"/>
    </source>
</evidence>
<accession>A0A1U7LPG0</accession>
<evidence type="ECO:0000313" key="22">
    <source>
        <dbReference type="Proteomes" id="UP000186594"/>
    </source>
</evidence>
<dbReference type="SUPFAM" id="SSF54585">
    <property type="entry name" value="Cdc48 domain 2-like"/>
    <property type="match status" value="1"/>
</dbReference>
<gene>
    <name evidence="21" type="ORF">NEOLI_002558</name>
</gene>
<reference evidence="21 22" key="1">
    <citation type="submission" date="2016-04" db="EMBL/GenBank/DDBJ databases">
        <title>Evolutionary innovation and constraint leading to complex multicellularity in the Ascomycota.</title>
        <authorList>
            <person name="Cisse O."/>
            <person name="Nguyen A."/>
            <person name="Hewitt D.A."/>
            <person name="Jedd G."/>
            <person name="Stajich J.E."/>
        </authorList>
    </citation>
    <scope>NUCLEOTIDE SEQUENCE [LARGE SCALE GENOMIC DNA]</scope>
    <source>
        <strain evidence="21 22">DAH-3</strain>
    </source>
</reference>
<dbReference type="EMBL" id="LXFE01000733">
    <property type="protein sequence ID" value="OLL24560.1"/>
    <property type="molecule type" value="Genomic_DNA"/>
</dbReference>
<dbReference type="Pfam" id="PF09262">
    <property type="entry name" value="PEX-1N"/>
    <property type="match status" value="1"/>
</dbReference>
<evidence type="ECO:0000256" key="11">
    <source>
        <dbReference type="ARBA" id="ARBA00023136"/>
    </source>
</evidence>
<dbReference type="FunFam" id="1.10.8.60:FF:000105">
    <property type="entry name" value="PeRoXisome assembly factor"/>
    <property type="match status" value="1"/>
</dbReference>
<dbReference type="GO" id="GO:1904949">
    <property type="term" value="C:ATPase complex"/>
    <property type="evidence" value="ECO:0007669"/>
    <property type="project" value="EnsemblFungi"/>
</dbReference>
<feature type="region of interest" description="Disordered" evidence="18">
    <location>
        <begin position="948"/>
        <end position="969"/>
    </location>
</feature>
<dbReference type="Gene3D" id="3.10.330.10">
    <property type="match status" value="1"/>
</dbReference>
<comment type="similarity">
    <text evidence="2">Belongs to the AAA ATPase family.</text>
</comment>
<dbReference type="PANTHER" id="PTHR23077">
    <property type="entry name" value="AAA-FAMILY ATPASE"/>
    <property type="match status" value="1"/>
</dbReference>
<dbReference type="InterPro" id="IPR029067">
    <property type="entry name" value="CDC48_domain_2-like_sf"/>
</dbReference>
<comment type="subunit">
    <text evidence="17">Interacts with PEX6; forming the PEX1-PEX6 AAA ATPase complex, which is composed of a heterohexamer formed by a trimer of PEX1-PEX6 dimers.</text>
</comment>
<keyword evidence="11" id="KW-0472">Membrane</keyword>
<evidence type="ECO:0000256" key="16">
    <source>
        <dbReference type="ARBA" id="ARBA00048778"/>
    </source>
</evidence>
<dbReference type="GO" id="GO:0005524">
    <property type="term" value="F:ATP binding"/>
    <property type="evidence" value="ECO:0007669"/>
    <property type="project" value="UniProtKB-KW"/>
</dbReference>
<evidence type="ECO:0000256" key="14">
    <source>
        <dbReference type="ARBA" id="ARBA00034532"/>
    </source>
</evidence>
<dbReference type="CDD" id="cd19526">
    <property type="entry name" value="RecA-like_PEX1_r2"/>
    <property type="match status" value="1"/>
</dbReference>
<dbReference type="Pfam" id="PF17862">
    <property type="entry name" value="AAA_lid_3"/>
    <property type="match status" value="1"/>
</dbReference>
<comment type="catalytic activity">
    <reaction evidence="16">
        <text>ATP + H2O = ADP + phosphate + H(+)</text>
        <dbReference type="Rhea" id="RHEA:13065"/>
        <dbReference type="ChEBI" id="CHEBI:15377"/>
        <dbReference type="ChEBI" id="CHEBI:15378"/>
        <dbReference type="ChEBI" id="CHEBI:30616"/>
        <dbReference type="ChEBI" id="CHEBI:43474"/>
        <dbReference type="ChEBI" id="CHEBI:456216"/>
    </reaction>
    <physiologicalReaction direction="left-to-right" evidence="16">
        <dbReference type="Rhea" id="RHEA:13066"/>
    </physiologicalReaction>
</comment>
<evidence type="ECO:0000256" key="8">
    <source>
        <dbReference type="ARBA" id="ARBA00022801"/>
    </source>
</evidence>
<dbReference type="SUPFAM" id="SSF50692">
    <property type="entry name" value="ADC-like"/>
    <property type="match status" value="1"/>
</dbReference>
<dbReference type="OrthoDB" id="2187at2759"/>
<dbReference type="SMART" id="SM00382">
    <property type="entry name" value="AAA"/>
    <property type="match status" value="2"/>
</dbReference>
<evidence type="ECO:0000256" key="18">
    <source>
        <dbReference type="SAM" id="MobiDB-lite"/>
    </source>
</evidence>
<keyword evidence="8" id="KW-0378">Hydrolase</keyword>
<dbReference type="InterPro" id="IPR041569">
    <property type="entry name" value="AAA_lid_3"/>
</dbReference>
<comment type="caution">
    <text evidence="21">The sequence shown here is derived from an EMBL/GenBank/DDBJ whole genome shotgun (WGS) entry which is preliminary data.</text>
</comment>
<evidence type="ECO:0000256" key="12">
    <source>
        <dbReference type="ARBA" id="ARBA00023140"/>
    </source>
</evidence>
<dbReference type="GO" id="GO:0043335">
    <property type="term" value="P:protein unfolding"/>
    <property type="evidence" value="ECO:0007669"/>
    <property type="project" value="EnsemblFungi"/>
</dbReference>
<evidence type="ECO:0000256" key="5">
    <source>
        <dbReference type="ARBA" id="ARBA00022593"/>
    </source>
</evidence>
<keyword evidence="12" id="KW-0576">Peroxisome</keyword>
<feature type="chain" id="PRO_5011962233" description="Peroxisomal ATPase PEX1" evidence="19">
    <location>
        <begin position="27"/>
        <end position="969"/>
    </location>
</feature>